<comment type="caution">
    <text evidence="1">The sequence shown here is derived from an EMBL/GenBank/DDBJ whole genome shotgun (WGS) entry which is preliminary data.</text>
</comment>
<evidence type="ECO:0007829" key="3">
    <source>
        <dbReference type="PDB" id="9HE1"/>
    </source>
</evidence>
<protein>
    <recommendedName>
        <fullName evidence="4">RSAM-modified RiPP, XyeA family</fullName>
    </recommendedName>
</protein>
<dbReference type="EMBL" id="MJAO01000005">
    <property type="protein sequence ID" value="OKB67602.1"/>
    <property type="molecule type" value="Genomic_DNA"/>
</dbReference>
<dbReference type="Proteomes" id="UP000185770">
    <property type="component" value="Unassembled WGS sequence"/>
</dbReference>
<dbReference type="SMR" id="A0A1Q4P361"/>
<gene>
    <name evidence="1" type="ORF">BHU62_06565</name>
</gene>
<name>A0A1Q4P361_SERMA</name>
<reference evidence="3" key="2">
    <citation type="journal article" date="2024" name="bioRxiv">
        <title>Antibiotics that Kill Gram-negative Bacteria by Restructuring the Outer Membrane Protein BamA.</title>
        <authorList>
            <person name="Modaresi S.M."/>
            <person name="Sugiyama R."/>
            <person name="Tram N.D.T."/>
            <person name="Jakob R.P."/>
            <person name="Phan C.S."/>
            <person name="Saei A.A."/>
            <person name="Morishita Y."/>
            <person name="Muhlethaler T."/>
            <person name="Lim J."/>
            <person name="Ritz D."/>
            <person name="Long P.S.Y."/>
            <person name="Lehner P.A."/>
            <person name="Lim Z.H."/>
            <person name="Degen M."/>
            <person name="Yao Z."/>
            <person name="Maier T."/>
            <person name="Hou Y."/>
            <person name="Lee J.Y."/>
            <person name="Xu J."/>
            <person name="Yeat A.Y.J."/>
            <person name="Koh K.T.S."/>
            <person name="Goh W.Y."/>
            <person name="Ling S.Y.H."/>
            <person name="Chua P.W.L."/>
            <person name="Yamazaki M."/>
            <person name="Ee P.L.R."/>
            <person name="Hiller S."/>
            <person name="Morinaka B.I."/>
        </authorList>
    </citation>
    <scope>STRUCTURE BY ELECTRON MICROSCOPY (3.00 ANGSTROMS) OF 54-65</scope>
</reference>
<evidence type="ECO:0000313" key="1">
    <source>
        <dbReference type="EMBL" id="OKB67602.1"/>
    </source>
</evidence>
<organism evidence="1 2">
    <name type="scientific">Serratia marcescens</name>
    <dbReference type="NCBI Taxonomy" id="615"/>
    <lineage>
        <taxon>Bacteria</taxon>
        <taxon>Pseudomonadati</taxon>
        <taxon>Pseudomonadota</taxon>
        <taxon>Gammaproteobacteria</taxon>
        <taxon>Enterobacterales</taxon>
        <taxon>Yersiniaceae</taxon>
        <taxon>Serratia</taxon>
    </lineage>
</organism>
<dbReference type="PDB" id="9HE1">
    <property type="method" value="EM"/>
    <property type="resolution" value="3.00 A"/>
    <property type="chains" value="G=54-65"/>
</dbReference>
<evidence type="ECO:0000313" key="2">
    <source>
        <dbReference type="Proteomes" id="UP000185770"/>
    </source>
</evidence>
<proteinExistence type="evidence at protein level"/>
<dbReference type="AlphaFoldDB" id="A0A1Q4P361"/>
<sequence length="65" mass="7195">MHINSGVQYRKDYVMSKLAKEISMNKAAVTVAADKKDARKALAQSMLDSVSGGWVNAFARWSKSF</sequence>
<dbReference type="NCBIfam" id="TIGR04495">
    <property type="entry name" value="RiPP_XyeA"/>
    <property type="match status" value="1"/>
</dbReference>
<dbReference type="InterPro" id="IPR030990">
    <property type="entry name" value="RiPP_XyeA"/>
</dbReference>
<evidence type="ECO:0008006" key="4">
    <source>
        <dbReference type="Google" id="ProtNLM"/>
    </source>
</evidence>
<reference evidence="1 2" key="1">
    <citation type="submission" date="2016-09" db="EMBL/GenBank/DDBJ databases">
        <title>Serratia marcescens MSU-97 and epiphytic antimycotic-producing bacteria.</title>
        <authorList>
            <person name="Matilla M.A."/>
        </authorList>
    </citation>
    <scope>NUCLEOTIDE SEQUENCE [LARGE SCALE GENOMIC DNA]</scope>
    <source>
        <strain evidence="1 2">MSU-97</strain>
    </source>
</reference>
<accession>A0A1Q4P361</accession>
<keyword evidence="3" id="KW-0002">3D-structure</keyword>
<dbReference type="EMDB" id="EMD-52074"/>